<feature type="compositionally biased region" description="Low complexity" evidence="1">
    <location>
        <begin position="323"/>
        <end position="337"/>
    </location>
</feature>
<gene>
    <name evidence="2" type="ORF">BS47DRAFT_1358160</name>
</gene>
<reference evidence="2" key="1">
    <citation type="journal article" date="2020" name="Nat. Commun.">
        <title>Large-scale genome sequencing of mycorrhizal fungi provides insights into the early evolution of symbiotic traits.</title>
        <authorList>
            <person name="Miyauchi S."/>
            <person name="Kiss E."/>
            <person name="Kuo A."/>
            <person name="Drula E."/>
            <person name="Kohler A."/>
            <person name="Sanchez-Garcia M."/>
            <person name="Morin E."/>
            <person name="Andreopoulos B."/>
            <person name="Barry K.W."/>
            <person name="Bonito G."/>
            <person name="Buee M."/>
            <person name="Carver A."/>
            <person name="Chen C."/>
            <person name="Cichocki N."/>
            <person name="Clum A."/>
            <person name="Culley D."/>
            <person name="Crous P.W."/>
            <person name="Fauchery L."/>
            <person name="Girlanda M."/>
            <person name="Hayes R.D."/>
            <person name="Keri Z."/>
            <person name="LaButti K."/>
            <person name="Lipzen A."/>
            <person name="Lombard V."/>
            <person name="Magnuson J."/>
            <person name="Maillard F."/>
            <person name="Murat C."/>
            <person name="Nolan M."/>
            <person name="Ohm R.A."/>
            <person name="Pangilinan J."/>
            <person name="Pereira M.F."/>
            <person name="Perotto S."/>
            <person name="Peter M."/>
            <person name="Pfister S."/>
            <person name="Riley R."/>
            <person name="Sitrit Y."/>
            <person name="Stielow J.B."/>
            <person name="Szollosi G."/>
            <person name="Zifcakova L."/>
            <person name="Stursova M."/>
            <person name="Spatafora J.W."/>
            <person name="Tedersoo L."/>
            <person name="Vaario L.M."/>
            <person name="Yamada A."/>
            <person name="Yan M."/>
            <person name="Wang P."/>
            <person name="Xu J."/>
            <person name="Bruns T."/>
            <person name="Baldrian P."/>
            <person name="Vilgalys R."/>
            <person name="Dunand C."/>
            <person name="Henrissat B."/>
            <person name="Grigoriev I.V."/>
            <person name="Hibbett D."/>
            <person name="Nagy L.G."/>
            <person name="Martin F.M."/>
        </authorList>
    </citation>
    <scope>NUCLEOTIDE SEQUENCE</scope>
    <source>
        <strain evidence="2">UP504</strain>
    </source>
</reference>
<accession>A0A9P6DZJ0</accession>
<evidence type="ECO:0000256" key="1">
    <source>
        <dbReference type="SAM" id="MobiDB-lite"/>
    </source>
</evidence>
<feature type="region of interest" description="Disordered" evidence="1">
    <location>
        <begin position="308"/>
        <end position="338"/>
    </location>
</feature>
<comment type="caution">
    <text evidence="2">The sequence shown here is derived from an EMBL/GenBank/DDBJ whole genome shotgun (WGS) entry which is preliminary data.</text>
</comment>
<sequence length="531" mass="58532">MTPATPASAGVVILDFLPPPNSPSEEHTDKARAKYGGARSHPGPQPLRIPNPYNDESSTALHTHFGGCVAILGSFSLRSKNAQTTSTTKYRERTAAQTPTRNLYDNETRTAPHTRFGGDLHAAISDPTNALTRCRAKRRSAQLPRPRLLIIRNAIYMTTQQIWCHTPAEVDNAHPEIRERAAAQDPNPRPSASYTTRIKYNATHPPKRVLSPCAKPHPKPAQTKAKAKYGRTQAPESPAPNTHGDCHDELNMIPYAAAAGLFSHHETSPTQEYIDKAQGEIWAHAQPPKMTLKHLYTTTNRIRCHTPASAGFLPPRNLHAMNAPTRPGRTTGARTATQDSNTRLSTTNTTMNRIRCHTPAKAGTFSHCETPPKASTDEAQGEIPTYAATRKPSNHNEKLNMIPHTRFSGCVVLLAQWLTRSWPNKAPMGPQLAPKPQPKWWTGAPIVSGTYLASFQGWSLLMNRIKTGGDICEILKDSVEHGVKSTWRMQFASDKHVLIIDFWVLSCQVDPIKNEGGIRKILLESMGIAPI</sequence>
<evidence type="ECO:0000313" key="2">
    <source>
        <dbReference type="EMBL" id="KAF9519577.1"/>
    </source>
</evidence>
<dbReference type="EMBL" id="MU128917">
    <property type="protein sequence ID" value="KAF9519577.1"/>
    <property type="molecule type" value="Genomic_DNA"/>
</dbReference>
<protein>
    <submittedName>
        <fullName evidence="2">Uncharacterized protein</fullName>
    </submittedName>
</protein>
<feature type="region of interest" description="Disordered" evidence="1">
    <location>
        <begin position="1"/>
        <end position="46"/>
    </location>
</feature>
<keyword evidence="3" id="KW-1185">Reference proteome</keyword>
<name>A0A9P6DZJ0_9AGAM</name>
<feature type="region of interest" description="Disordered" evidence="1">
    <location>
        <begin position="205"/>
        <end position="245"/>
    </location>
</feature>
<dbReference type="Proteomes" id="UP000886523">
    <property type="component" value="Unassembled WGS sequence"/>
</dbReference>
<organism evidence="2 3">
    <name type="scientific">Hydnum rufescens UP504</name>
    <dbReference type="NCBI Taxonomy" id="1448309"/>
    <lineage>
        <taxon>Eukaryota</taxon>
        <taxon>Fungi</taxon>
        <taxon>Dikarya</taxon>
        <taxon>Basidiomycota</taxon>
        <taxon>Agaricomycotina</taxon>
        <taxon>Agaricomycetes</taxon>
        <taxon>Cantharellales</taxon>
        <taxon>Hydnaceae</taxon>
        <taxon>Hydnum</taxon>
    </lineage>
</organism>
<dbReference type="AlphaFoldDB" id="A0A9P6DZJ0"/>
<evidence type="ECO:0000313" key="3">
    <source>
        <dbReference type="Proteomes" id="UP000886523"/>
    </source>
</evidence>
<proteinExistence type="predicted"/>